<dbReference type="Gene3D" id="1.10.150.130">
    <property type="match status" value="1"/>
</dbReference>
<dbReference type="Pfam" id="PF13102">
    <property type="entry name" value="Phage_int_SAM_5"/>
    <property type="match status" value="1"/>
</dbReference>
<evidence type="ECO:0000259" key="2">
    <source>
        <dbReference type="Pfam" id="PF13102"/>
    </source>
</evidence>
<dbReference type="SUPFAM" id="SSF56349">
    <property type="entry name" value="DNA breaking-rejoining enzymes"/>
    <property type="match status" value="1"/>
</dbReference>
<protein>
    <submittedName>
        <fullName evidence="3">Site-specific integrase</fullName>
    </submittedName>
</protein>
<feature type="domain" description="Phage integrase SAM-like" evidence="2">
    <location>
        <begin position="76"/>
        <end position="176"/>
    </location>
</feature>
<dbReference type="Proteomes" id="UP000608754">
    <property type="component" value="Unassembled WGS sequence"/>
</dbReference>
<accession>A0A8J7KI82</accession>
<dbReference type="InterPro" id="IPR010998">
    <property type="entry name" value="Integrase_recombinase_N"/>
</dbReference>
<organism evidence="3 4">
    <name type="scientific">Faecalibacter rhinopitheci</name>
    <dbReference type="NCBI Taxonomy" id="2779678"/>
    <lineage>
        <taxon>Bacteria</taxon>
        <taxon>Pseudomonadati</taxon>
        <taxon>Bacteroidota</taxon>
        <taxon>Flavobacteriia</taxon>
        <taxon>Flavobacteriales</taxon>
        <taxon>Weeksellaceae</taxon>
        <taxon>Faecalibacter</taxon>
    </lineage>
</organism>
<sequence length="324" mass="38077">MYQAEKSKEVVRSAVIIQRELKLHKEVEYCNFNNLPLEDALDIINNGIPEDDVNSKILYLEKELQRLKSKHSQTKYIEFFKDFIDEYKIVGKTTGRLKISNKKFLDFLNSRGINFNTFLINDVDYELLNAYKIFCMNQGLADSSITSYFQNLKLIYREAQKRQSLYIKQDNPFDKIKISPSKREKSRDVSIKDLKVFFNLTNFSNYPSADFKFKRTVDLLKLQFLIGGHDFIEIANLKWTNIENNRVEFHRYKNRSKGGGPLINNMLHPLALDIIEEYGTKHEHRVFSFLPDPETNLVAHNQNNKLITTQLKAILNLWKCSQMN</sequence>
<evidence type="ECO:0000256" key="1">
    <source>
        <dbReference type="ARBA" id="ARBA00023125"/>
    </source>
</evidence>
<evidence type="ECO:0000313" key="3">
    <source>
        <dbReference type="EMBL" id="MBF0597321.1"/>
    </source>
</evidence>
<keyword evidence="1" id="KW-0238">DNA-binding</keyword>
<gene>
    <name evidence="3" type="ORF">IM532_07655</name>
</gene>
<reference evidence="3" key="1">
    <citation type="submission" date="2020-10" db="EMBL/GenBank/DDBJ databases">
        <authorList>
            <person name="Lu T."/>
            <person name="Wang Q."/>
            <person name="Han X."/>
        </authorList>
    </citation>
    <scope>NUCLEOTIDE SEQUENCE</scope>
    <source>
        <strain evidence="3">WQ 117</strain>
    </source>
</reference>
<proteinExistence type="predicted"/>
<evidence type="ECO:0000313" key="4">
    <source>
        <dbReference type="Proteomes" id="UP000608754"/>
    </source>
</evidence>
<dbReference type="InterPro" id="IPR025269">
    <property type="entry name" value="SAM-like_dom"/>
</dbReference>
<comment type="caution">
    <text evidence="3">The sequence shown here is derived from an EMBL/GenBank/DDBJ whole genome shotgun (WGS) entry which is preliminary data.</text>
</comment>
<keyword evidence="4" id="KW-1185">Reference proteome</keyword>
<dbReference type="AlphaFoldDB" id="A0A8J7KI82"/>
<dbReference type="RefSeq" id="WP_194182865.1">
    <property type="nucleotide sequence ID" value="NZ_JADGIK010000004.1"/>
</dbReference>
<name>A0A8J7KI82_9FLAO</name>
<dbReference type="GO" id="GO:0003677">
    <property type="term" value="F:DNA binding"/>
    <property type="evidence" value="ECO:0007669"/>
    <property type="project" value="UniProtKB-KW"/>
</dbReference>
<dbReference type="InterPro" id="IPR011010">
    <property type="entry name" value="DNA_brk_join_enz"/>
</dbReference>
<dbReference type="EMBL" id="JADGIK010000004">
    <property type="protein sequence ID" value="MBF0597321.1"/>
    <property type="molecule type" value="Genomic_DNA"/>
</dbReference>